<evidence type="ECO:0000313" key="5">
    <source>
        <dbReference type="Proteomes" id="UP000036959"/>
    </source>
</evidence>
<accession>A0A0L0M8C8</accession>
<reference evidence="5" key="1">
    <citation type="submission" date="2015-06" db="EMBL/GenBank/DDBJ databases">
        <title>Comparative genomics of Burkholderia leaf nodule symbionts.</title>
        <authorList>
            <person name="Carlier A."/>
            <person name="Eberl L."/>
            <person name="Pinto-Carbo M."/>
        </authorList>
    </citation>
    <scope>NUCLEOTIDE SEQUENCE [LARGE SCALE GENOMIC DNA]</scope>
    <source>
        <strain evidence="5">UZHbot4</strain>
    </source>
</reference>
<keyword evidence="5" id="KW-1185">Reference proteome</keyword>
<evidence type="ECO:0000259" key="3">
    <source>
        <dbReference type="PROSITE" id="PS51186"/>
    </source>
</evidence>
<organism evidence="4 5">
    <name type="scientific">Candidatus Burkholderia verschuerenii</name>
    <dbReference type="NCBI Taxonomy" id="242163"/>
    <lineage>
        <taxon>Bacteria</taxon>
        <taxon>Pseudomonadati</taxon>
        <taxon>Pseudomonadota</taxon>
        <taxon>Betaproteobacteria</taxon>
        <taxon>Burkholderiales</taxon>
        <taxon>Burkholderiaceae</taxon>
        <taxon>Burkholderia</taxon>
    </lineage>
</organism>
<dbReference type="RefSeq" id="WP_050455264.1">
    <property type="nucleotide sequence ID" value="NZ_LFJJ01000176.1"/>
</dbReference>
<evidence type="ECO:0000256" key="2">
    <source>
        <dbReference type="ARBA" id="ARBA00023315"/>
    </source>
</evidence>
<evidence type="ECO:0000313" key="4">
    <source>
        <dbReference type="EMBL" id="KND58598.1"/>
    </source>
</evidence>
<keyword evidence="2" id="KW-0012">Acyltransferase</keyword>
<feature type="domain" description="N-acetyltransferase" evidence="3">
    <location>
        <begin position="8"/>
        <end position="159"/>
    </location>
</feature>
<dbReference type="Gene3D" id="3.40.630.30">
    <property type="match status" value="1"/>
</dbReference>
<dbReference type="Pfam" id="PF00583">
    <property type="entry name" value="Acetyltransf_1"/>
    <property type="match status" value="1"/>
</dbReference>
<dbReference type="OrthoDB" id="5355033at2"/>
<dbReference type="InterPro" id="IPR016181">
    <property type="entry name" value="Acyl_CoA_acyltransferase"/>
</dbReference>
<sequence>MKQTETHVTINREDPRSLDAQGLFDEVSAMLAIFAGNAASTPFLLEEMYSARSTLLVARNRKQVPIGCGGFTRFDYGIAELKRLYSRTPGMGIARSILQKLEADALEKGYHTIVVEVSAMNRRALRFFEHNQFVPTERCGPSSVQAGRCCFEKSLNAIA</sequence>
<dbReference type="Proteomes" id="UP000036959">
    <property type="component" value="Unassembled WGS sequence"/>
</dbReference>
<dbReference type="EMBL" id="LFJJ01000176">
    <property type="protein sequence ID" value="KND58598.1"/>
    <property type="molecule type" value="Genomic_DNA"/>
</dbReference>
<dbReference type="PATRIC" id="fig|242163.4.peg.2178"/>
<dbReference type="PANTHER" id="PTHR43877">
    <property type="entry name" value="AMINOALKYLPHOSPHONATE N-ACETYLTRANSFERASE-RELATED-RELATED"/>
    <property type="match status" value="1"/>
</dbReference>
<dbReference type="GO" id="GO:0016747">
    <property type="term" value="F:acyltransferase activity, transferring groups other than amino-acyl groups"/>
    <property type="evidence" value="ECO:0007669"/>
    <property type="project" value="InterPro"/>
</dbReference>
<dbReference type="SUPFAM" id="SSF55729">
    <property type="entry name" value="Acyl-CoA N-acyltransferases (Nat)"/>
    <property type="match status" value="1"/>
</dbReference>
<dbReference type="CDD" id="cd04301">
    <property type="entry name" value="NAT_SF"/>
    <property type="match status" value="1"/>
</dbReference>
<dbReference type="AlphaFoldDB" id="A0A0L0M8C8"/>
<evidence type="ECO:0000256" key="1">
    <source>
        <dbReference type="ARBA" id="ARBA00022679"/>
    </source>
</evidence>
<comment type="caution">
    <text evidence="4">The sequence shown here is derived from an EMBL/GenBank/DDBJ whole genome shotgun (WGS) entry which is preliminary data.</text>
</comment>
<name>A0A0L0M8C8_9BURK</name>
<proteinExistence type="predicted"/>
<gene>
    <name evidence="4" type="ORF">BVER_06351</name>
</gene>
<dbReference type="InterPro" id="IPR000182">
    <property type="entry name" value="GNAT_dom"/>
</dbReference>
<protein>
    <recommendedName>
        <fullName evidence="3">N-acetyltransferase domain-containing protein</fullName>
    </recommendedName>
</protein>
<keyword evidence="1" id="KW-0808">Transferase</keyword>
<dbReference type="PROSITE" id="PS51186">
    <property type="entry name" value="GNAT"/>
    <property type="match status" value="1"/>
</dbReference>
<dbReference type="PANTHER" id="PTHR43877:SF2">
    <property type="entry name" value="AMINOALKYLPHOSPHONATE N-ACETYLTRANSFERASE-RELATED"/>
    <property type="match status" value="1"/>
</dbReference>
<dbReference type="InterPro" id="IPR050832">
    <property type="entry name" value="Bact_Acetyltransf"/>
</dbReference>